<dbReference type="Gene3D" id="3.40.50.450">
    <property type="match status" value="1"/>
</dbReference>
<evidence type="ECO:0000256" key="2">
    <source>
        <dbReference type="SAM" id="MobiDB-lite"/>
    </source>
</evidence>
<dbReference type="RefSeq" id="WP_116284644.1">
    <property type="nucleotide sequence ID" value="NZ_NBXA01000041.1"/>
</dbReference>
<dbReference type="GO" id="GO:0009294">
    <property type="term" value="P:DNA-mediated transformation"/>
    <property type="evidence" value="ECO:0007669"/>
    <property type="project" value="InterPro"/>
</dbReference>
<reference evidence="4 5" key="1">
    <citation type="submission" date="2017-04" db="EMBL/GenBank/DDBJ databases">
        <title>Comparative genome analysis of Subtercola boreus.</title>
        <authorList>
            <person name="Cho Y.-J."/>
            <person name="Cho A."/>
            <person name="Kim O.-S."/>
            <person name="Lee J.-I."/>
        </authorList>
    </citation>
    <scope>NUCLEOTIDE SEQUENCE [LARGE SCALE GENOMIC DNA]</scope>
    <source>
        <strain evidence="4 5">P27444</strain>
    </source>
</reference>
<dbReference type="NCBIfam" id="TIGR00732">
    <property type="entry name" value="dprA"/>
    <property type="match status" value="1"/>
</dbReference>
<organism evidence="4 5">
    <name type="scientific">Subtercola boreus</name>
    <dbReference type="NCBI Taxonomy" id="120213"/>
    <lineage>
        <taxon>Bacteria</taxon>
        <taxon>Bacillati</taxon>
        <taxon>Actinomycetota</taxon>
        <taxon>Actinomycetes</taxon>
        <taxon>Micrococcales</taxon>
        <taxon>Microbacteriaceae</taxon>
        <taxon>Subtercola</taxon>
    </lineage>
</organism>
<gene>
    <name evidence="4" type="ORF">B7R21_17985</name>
</gene>
<comment type="similarity">
    <text evidence="1">Belongs to the DprA/Smf family.</text>
</comment>
<dbReference type="PANTHER" id="PTHR43022">
    <property type="entry name" value="PROTEIN SMF"/>
    <property type="match status" value="1"/>
</dbReference>
<evidence type="ECO:0000313" key="5">
    <source>
        <dbReference type="Proteomes" id="UP000256709"/>
    </source>
</evidence>
<feature type="compositionally biased region" description="Basic and acidic residues" evidence="2">
    <location>
        <begin position="1"/>
        <end position="14"/>
    </location>
</feature>
<dbReference type="AlphaFoldDB" id="A0A3E0VAJ5"/>
<evidence type="ECO:0000259" key="3">
    <source>
        <dbReference type="Pfam" id="PF02481"/>
    </source>
</evidence>
<dbReference type="InterPro" id="IPR057666">
    <property type="entry name" value="DrpA_SLOG"/>
</dbReference>
<dbReference type="Proteomes" id="UP000256709">
    <property type="component" value="Unassembled WGS sequence"/>
</dbReference>
<feature type="domain" description="Smf/DprA SLOG" evidence="3">
    <location>
        <begin position="99"/>
        <end position="304"/>
    </location>
</feature>
<name>A0A3E0VAJ5_9MICO</name>
<comment type="caution">
    <text evidence="4">The sequence shown here is derived from an EMBL/GenBank/DDBJ whole genome shotgun (WGS) entry which is preliminary data.</text>
</comment>
<dbReference type="SUPFAM" id="SSF102405">
    <property type="entry name" value="MCP/YpsA-like"/>
    <property type="match status" value="1"/>
</dbReference>
<dbReference type="Pfam" id="PF02481">
    <property type="entry name" value="DNA_processg_A"/>
    <property type="match status" value="1"/>
</dbReference>
<dbReference type="PANTHER" id="PTHR43022:SF1">
    <property type="entry name" value="PROTEIN SMF"/>
    <property type="match status" value="1"/>
</dbReference>
<feature type="region of interest" description="Disordered" evidence="2">
    <location>
        <begin position="1"/>
        <end position="21"/>
    </location>
</feature>
<dbReference type="OrthoDB" id="9785707at2"/>
<dbReference type="InterPro" id="IPR003488">
    <property type="entry name" value="DprA"/>
</dbReference>
<proteinExistence type="inferred from homology"/>
<dbReference type="EMBL" id="NBXA01000041">
    <property type="protein sequence ID" value="RFA06876.1"/>
    <property type="molecule type" value="Genomic_DNA"/>
</dbReference>
<sequence>MTEHHTSTATDEARASQAGSIHDEDTIARVAWACITEPGDVTRGALITARGAAEALRLLLSNELEGDEITALRDRVAGRYSTDVVAEAITRTKAQGFQILTPSHEHWPAGLTDLGDTAPVCLWVRGNAALLSTRSIAIVGARAATGYGENVTMTLTQGLVDNGWTIVSGAAYGIDGMAHRAALASRGNTVAVLAGGVDRFYPSGNDSLLSRIADAGAIVSEMPPGTAPTKWRFLQRNRIIATIAHKTIVVEAGSRSGSLDTAAHALAIGRPVGAVPGPITSAASSGCHRLIQEFGATLITSAADADTL</sequence>
<protein>
    <submittedName>
        <fullName evidence="4">DNA protecting protein DprA</fullName>
    </submittedName>
</protein>
<evidence type="ECO:0000313" key="4">
    <source>
        <dbReference type="EMBL" id="RFA06876.1"/>
    </source>
</evidence>
<evidence type="ECO:0000256" key="1">
    <source>
        <dbReference type="ARBA" id="ARBA00006525"/>
    </source>
</evidence>
<accession>A0A3E0VAJ5</accession>